<feature type="compositionally biased region" description="Low complexity" evidence="1">
    <location>
        <begin position="132"/>
        <end position="143"/>
    </location>
</feature>
<feature type="region of interest" description="Disordered" evidence="1">
    <location>
        <begin position="431"/>
        <end position="487"/>
    </location>
</feature>
<organism evidence="2 3">
    <name type="scientific">Cymbomonas tetramitiformis</name>
    <dbReference type="NCBI Taxonomy" id="36881"/>
    <lineage>
        <taxon>Eukaryota</taxon>
        <taxon>Viridiplantae</taxon>
        <taxon>Chlorophyta</taxon>
        <taxon>Pyramimonadophyceae</taxon>
        <taxon>Pyramimonadales</taxon>
        <taxon>Pyramimonadaceae</taxon>
        <taxon>Cymbomonas</taxon>
    </lineage>
</organism>
<feature type="region of interest" description="Disordered" evidence="1">
    <location>
        <begin position="228"/>
        <end position="266"/>
    </location>
</feature>
<feature type="region of interest" description="Disordered" evidence="1">
    <location>
        <begin position="1"/>
        <end position="21"/>
    </location>
</feature>
<dbReference type="AlphaFoldDB" id="A0AAE0GKC8"/>
<keyword evidence="3" id="KW-1185">Reference proteome</keyword>
<dbReference type="EMBL" id="LGRX02004755">
    <property type="protein sequence ID" value="KAK3279639.1"/>
    <property type="molecule type" value="Genomic_DNA"/>
</dbReference>
<dbReference type="Proteomes" id="UP001190700">
    <property type="component" value="Unassembled WGS sequence"/>
</dbReference>
<evidence type="ECO:0000313" key="3">
    <source>
        <dbReference type="Proteomes" id="UP001190700"/>
    </source>
</evidence>
<feature type="region of interest" description="Disordered" evidence="1">
    <location>
        <begin position="354"/>
        <end position="401"/>
    </location>
</feature>
<name>A0AAE0GKC8_9CHLO</name>
<feature type="compositionally biased region" description="Acidic residues" evidence="1">
    <location>
        <begin position="452"/>
        <end position="467"/>
    </location>
</feature>
<accession>A0AAE0GKC8</accession>
<reference evidence="2 3" key="1">
    <citation type="journal article" date="2015" name="Genome Biol. Evol.">
        <title>Comparative Genomics of a Bacterivorous Green Alga Reveals Evolutionary Causalities and Consequences of Phago-Mixotrophic Mode of Nutrition.</title>
        <authorList>
            <person name="Burns J.A."/>
            <person name="Paasch A."/>
            <person name="Narechania A."/>
            <person name="Kim E."/>
        </authorList>
    </citation>
    <scope>NUCLEOTIDE SEQUENCE [LARGE SCALE GENOMIC DNA]</scope>
    <source>
        <strain evidence="2 3">PLY_AMNH</strain>
    </source>
</reference>
<sequence>MQPAIHLGTRGSFGQPTEKEVGAQTDISIVDRRDRQHPLFVPCGCFGVLKSLLPLGMTAAGTECLRIDTRELVGIALLVEKAGAAGEPVFAAAGEWPVPGSWSCGGKMEATTRLRTLRGWARKMLDGPSPAPSGLSGTSGPSGHLTREAVQDMLNSTVTAAVVSALAQVASAGGGPGERPGGRRGRAGAICKWGGSGARGGIQGCPLGIAGQARRVDPRSVIRVFQQAGGRSKGSGPYPDVLDDSFFRKRPRSPSPDPGPRMAPGGAAALLAGAQAGVPQLTAERRAALASHAAGLRTLSQDLLAQALRTEEVPEGIGSPPAPDVQHKLFMYFHTWFVAKVAIFGGKKQRWDQYNQQPLGGRRNDAQEVSTGASNAQQPPSTGAKGKGKGGGRGRGKGGRHQAFPAIRDACHWYNLGNCTYRLALGEAAPRGMPASSEAEPDRAGSARGADGGDDELPEEDLPEVEGELPWLDLRDEEGLGGGSQGDEMEIDDCWWRGLVPTSFLPCFDESVATHVAKKILGGKSERFAGNEHNADVLFFKLVPAIKEAFISEDLQFESLFDLSDATVTVRAEANRLLFSTMELIIYRTQTLLSVRVKANEDPQDTIAIFNSALASARRKNTLDDDEVKGLFINALDPAYYAPVVNKTAFPAASASAVDKHVYALTTEEAVDCSALSDLASIVLDLKKQVIALANKINGHGYTPRSNKPGRPGQKIHRLAVDDLPTGGSWPQGLSKKIAFDKSRAEFVPVCRHSVCLKASAKHWHRDCPHGGPRAEKGDSVSMNAFATADYELDYLATSFRNALDTGDNDKFNALCVLAGGRPELIDEISSAAFETEDISAKEHFLWGLTGPGPTEVLKNGPWPMVGRNDIIGWADSRDSEFVD</sequence>
<feature type="compositionally biased region" description="Basic residues" evidence="1">
    <location>
        <begin position="386"/>
        <end position="400"/>
    </location>
</feature>
<feature type="region of interest" description="Disordered" evidence="1">
    <location>
        <begin position="125"/>
        <end position="145"/>
    </location>
</feature>
<evidence type="ECO:0000256" key="1">
    <source>
        <dbReference type="SAM" id="MobiDB-lite"/>
    </source>
</evidence>
<feature type="compositionally biased region" description="Polar residues" evidence="1">
    <location>
        <begin position="367"/>
        <end position="381"/>
    </location>
</feature>
<gene>
    <name evidence="2" type="ORF">CYMTET_12501</name>
</gene>
<proteinExistence type="predicted"/>
<evidence type="ECO:0000313" key="2">
    <source>
        <dbReference type="EMBL" id="KAK3279639.1"/>
    </source>
</evidence>
<comment type="caution">
    <text evidence="2">The sequence shown here is derived from an EMBL/GenBank/DDBJ whole genome shotgun (WGS) entry which is preliminary data.</text>
</comment>
<protein>
    <submittedName>
        <fullName evidence="2">Uncharacterized protein</fullName>
    </submittedName>
</protein>